<dbReference type="InterPro" id="IPR003749">
    <property type="entry name" value="ThiS/MoaD-like"/>
</dbReference>
<dbReference type="RefSeq" id="WP_307323337.1">
    <property type="nucleotide sequence ID" value="NZ_JAUSUG010000004.1"/>
</dbReference>
<evidence type="ECO:0000313" key="1">
    <source>
        <dbReference type="EMBL" id="MDQ0253998.1"/>
    </source>
</evidence>
<comment type="caution">
    <text evidence="1">The sequence shown here is derived from an EMBL/GenBank/DDBJ whole genome shotgun (WGS) entry which is preliminary data.</text>
</comment>
<dbReference type="SUPFAM" id="SSF54285">
    <property type="entry name" value="MoaD/ThiS"/>
    <property type="match status" value="1"/>
</dbReference>
<dbReference type="Pfam" id="PF02597">
    <property type="entry name" value="ThiS"/>
    <property type="match status" value="1"/>
</dbReference>
<dbReference type="Gene3D" id="3.10.20.30">
    <property type="match status" value="1"/>
</dbReference>
<proteinExistence type="predicted"/>
<dbReference type="InterPro" id="IPR016155">
    <property type="entry name" value="Mopterin_synth/thiamin_S_b"/>
</dbReference>
<dbReference type="InterPro" id="IPR010035">
    <property type="entry name" value="Thi_S"/>
</dbReference>
<dbReference type="PANTHER" id="PTHR34472:SF1">
    <property type="entry name" value="SULFUR CARRIER PROTEIN THIS"/>
    <property type="match status" value="1"/>
</dbReference>
<name>A0ABT9ZRY4_9BACI</name>
<reference evidence="1 2" key="1">
    <citation type="submission" date="2023-07" db="EMBL/GenBank/DDBJ databases">
        <title>Genomic Encyclopedia of Type Strains, Phase IV (KMG-IV): sequencing the most valuable type-strain genomes for metagenomic binning, comparative biology and taxonomic classification.</title>
        <authorList>
            <person name="Goeker M."/>
        </authorList>
    </citation>
    <scope>NUCLEOTIDE SEQUENCE [LARGE SCALE GENOMIC DNA]</scope>
    <source>
        <strain evidence="1 2">DSM 9768</strain>
    </source>
</reference>
<organism evidence="1 2">
    <name type="scientific">Evansella vedderi</name>
    <dbReference type="NCBI Taxonomy" id="38282"/>
    <lineage>
        <taxon>Bacteria</taxon>
        <taxon>Bacillati</taxon>
        <taxon>Bacillota</taxon>
        <taxon>Bacilli</taxon>
        <taxon>Bacillales</taxon>
        <taxon>Bacillaceae</taxon>
        <taxon>Evansella</taxon>
    </lineage>
</organism>
<sequence length="67" mass="7501">MKIQVNGKQSEIPSNVTTVSELLSYYELDNKVVIVELNEQIVDKESHKETTLQDGDRVELVHFVGGG</sequence>
<dbReference type="CDD" id="cd00565">
    <property type="entry name" value="Ubl_ThiS"/>
    <property type="match status" value="1"/>
</dbReference>
<accession>A0ABT9ZRY4</accession>
<dbReference type="NCBIfam" id="TIGR01683">
    <property type="entry name" value="thiS"/>
    <property type="match status" value="1"/>
</dbReference>
<keyword evidence="2" id="KW-1185">Reference proteome</keyword>
<dbReference type="PANTHER" id="PTHR34472">
    <property type="entry name" value="SULFUR CARRIER PROTEIN THIS"/>
    <property type="match status" value="1"/>
</dbReference>
<dbReference type="EMBL" id="JAUSUG010000004">
    <property type="protein sequence ID" value="MDQ0253998.1"/>
    <property type="molecule type" value="Genomic_DNA"/>
</dbReference>
<dbReference type="InterPro" id="IPR012675">
    <property type="entry name" value="Beta-grasp_dom_sf"/>
</dbReference>
<dbReference type="Proteomes" id="UP001230005">
    <property type="component" value="Unassembled WGS sequence"/>
</dbReference>
<evidence type="ECO:0000313" key="2">
    <source>
        <dbReference type="Proteomes" id="UP001230005"/>
    </source>
</evidence>
<protein>
    <submittedName>
        <fullName evidence="1">Sulfur carrier protein</fullName>
    </submittedName>
</protein>
<gene>
    <name evidence="1" type="ORF">J2S74_001371</name>
</gene>